<gene>
    <name evidence="2" type="ORF">EYF80_050575</name>
</gene>
<dbReference type="EMBL" id="SRLO01001295">
    <property type="protein sequence ID" value="TNN39263.1"/>
    <property type="molecule type" value="Genomic_DNA"/>
</dbReference>
<protein>
    <submittedName>
        <fullName evidence="2">Uncharacterized protein</fullName>
    </submittedName>
</protein>
<reference evidence="2 3" key="1">
    <citation type="submission" date="2019-03" db="EMBL/GenBank/DDBJ databases">
        <title>First draft genome of Liparis tanakae, snailfish: a comprehensive survey of snailfish specific genes.</title>
        <authorList>
            <person name="Kim W."/>
            <person name="Song I."/>
            <person name="Jeong J.-H."/>
            <person name="Kim D."/>
            <person name="Kim S."/>
            <person name="Ryu S."/>
            <person name="Song J.Y."/>
            <person name="Lee S.K."/>
        </authorList>
    </citation>
    <scope>NUCLEOTIDE SEQUENCE [LARGE SCALE GENOMIC DNA]</scope>
    <source>
        <tissue evidence="2">Muscle</tissue>
    </source>
</reference>
<accession>A0A4Z2FEQ9</accession>
<keyword evidence="3" id="KW-1185">Reference proteome</keyword>
<dbReference type="Proteomes" id="UP000314294">
    <property type="component" value="Unassembled WGS sequence"/>
</dbReference>
<evidence type="ECO:0000256" key="1">
    <source>
        <dbReference type="SAM" id="MobiDB-lite"/>
    </source>
</evidence>
<organism evidence="2 3">
    <name type="scientific">Liparis tanakae</name>
    <name type="common">Tanaka's snailfish</name>
    <dbReference type="NCBI Taxonomy" id="230148"/>
    <lineage>
        <taxon>Eukaryota</taxon>
        <taxon>Metazoa</taxon>
        <taxon>Chordata</taxon>
        <taxon>Craniata</taxon>
        <taxon>Vertebrata</taxon>
        <taxon>Euteleostomi</taxon>
        <taxon>Actinopterygii</taxon>
        <taxon>Neopterygii</taxon>
        <taxon>Teleostei</taxon>
        <taxon>Neoteleostei</taxon>
        <taxon>Acanthomorphata</taxon>
        <taxon>Eupercaria</taxon>
        <taxon>Perciformes</taxon>
        <taxon>Cottioidei</taxon>
        <taxon>Cottales</taxon>
        <taxon>Liparidae</taxon>
        <taxon>Liparis</taxon>
    </lineage>
</organism>
<evidence type="ECO:0000313" key="2">
    <source>
        <dbReference type="EMBL" id="TNN39263.1"/>
    </source>
</evidence>
<sequence>MCRGSRRRTLTSTGARGEATPPEVCSGITAKLEPLPCTGIYYVDKNGDLEESVENFFRVPPQPAEPVQDAALLRAAGLGRARRLRVGLGARQGMGLGVREGLGVGVGQGLGVRQVQRLMRSAGRSVEVVLRV</sequence>
<comment type="caution">
    <text evidence="2">The sequence shown here is derived from an EMBL/GenBank/DDBJ whole genome shotgun (WGS) entry which is preliminary data.</text>
</comment>
<name>A0A4Z2FEQ9_9TELE</name>
<feature type="region of interest" description="Disordered" evidence="1">
    <location>
        <begin position="1"/>
        <end position="22"/>
    </location>
</feature>
<dbReference type="AlphaFoldDB" id="A0A4Z2FEQ9"/>
<proteinExistence type="predicted"/>
<evidence type="ECO:0000313" key="3">
    <source>
        <dbReference type="Proteomes" id="UP000314294"/>
    </source>
</evidence>